<dbReference type="GO" id="GO:0016020">
    <property type="term" value="C:membrane"/>
    <property type="evidence" value="ECO:0007669"/>
    <property type="project" value="UniProtKB-SubCell"/>
</dbReference>
<keyword evidence="7" id="KW-1185">Reference proteome</keyword>
<sequence>MIEAFRARPFTEQALAVAAATSAGLLAGAHLFERLGGYPPCALCLDQREAHWTALGVALAGLVAHRLFRAPLAAAAAVGAAALVYAVSAGLSFFHVGVEFGYWPGPASCAGGAGTIADAAGLAAALAGGAPVVSCSEAPWRLFGVSMAGYNLLFSAGLFALTLAAALAASRAARAARRDGARGVKTETL</sequence>
<evidence type="ECO:0000313" key="6">
    <source>
        <dbReference type="EMBL" id="SNT67941.1"/>
    </source>
</evidence>
<protein>
    <submittedName>
        <fullName evidence="6">Disulfide bond formation protein DsbB</fullName>
    </submittedName>
</protein>
<proteinExistence type="predicted"/>
<evidence type="ECO:0000256" key="2">
    <source>
        <dbReference type="ARBA" id="ARBA00022692"/>
    </source>
</evidence>
<dbReference type="SUPFAM" id="SSF158442">
    <property type="entry name" value="DsbB-like"/>
    <property type="match status" value="1"/>
</dbReference>
<keyword evidence="2 5" id="KW-0812">Transmembrane</keyword>
<gene>
    <name evidence="6" type="ORF">SAMN06297382_0434</name>
</gene>
<dbReference type="RefSeq" id="WP_089410936.1">
    <property type="nucleotide sequence ID" value="NZ_FZQA01000001.1"/>
</dbReference>
<evidence type="ECO:0000256" key="4">
    <source>
        <dbReference type="ARBA" id="ARBA00023136"/>
    </source>
</evidence>
<dbReference type="InterPro" id="IPR024199">
    <property type="entry name" value="Uncharacterised_DsbB"/>
</dbReference>
<accession>A0A239PJF7</accession>
<evidence type="ECO:0000256" key="1">
    <source>
        <dbReference type="ARBA" id="ARBA00004141"/>
    </source>
</evidence>
<comment type="subcellular location">
    <subcellularLocation>
        <location evidence="1">Membrane</location>
        <topology evidence="1">Multi-pass membrane protein</topology>
    </subcellularLocation>
</comment>
<dbReference type="Gene3D" id="1.20.1550.10">
    <property type="entry name" value="DsbB-like"/>
    <property type="match status" value="1"/>
</dbReference>
<reference evidence="6 7" key="1">
    <citation type="submission" date="2017-07" db="EMBL/GenBank/DDBJ databases">
        <authorList>
            <person name="Sun Z.S."/>
            <person name="Albrecht U."/>
            <person name="Echele G."/>
            <person name="Lee C.C."/>
        </authorList>
    </citation>
    <scope>NUCLEOTIDE SEQUENCE [LARGE SCALE GENOMIC DNA]</scope>
    <source>
        <strain evidence="6 7">CGMCC 1.12710</strain>
    </source>
</reference>
<organism evidence="6 7">
    <name type="scientific">Amphiplicatus metriothermophilus</name>
    <dbReference type="NCBI Taxonomy" id="1519374"/>
    <lineage>
        <taxon>Bacteria</taxon>
        <taxon>Pseudomonadati</taxon>
        <taxon>Pseudomonadota</taxon>
        <taxon>Alphaproteobacteria</taxon>
        <taxon>Parvularculales</taxon>
        <taxon>Parvularculaceae</taxon>
        <taxon>Amphiplicatus</taxon>
    </lineage>
</organism>
<dbReference type="Proteomes" id="UP000198346">
    <property type="component" value="Unassembled WGS sequence"/>
</dbReference>
<evidence type="ECO:0000256" key="3">
    <source>
        <dbReference type="ARBA" id="ARBA00022989"/>
    </source>
</evidence>
<dbReference type="GO" id="GO:0015035">
    <property type="term" value="F:protein-disulfide reductase activity"/>
    <property type="evidence" value="ECO:0007669"/>
    <property type="project" value="InterPro"/>
</dbReference>
<evidence type="ECO:0000313" key="7">
    <source>
        <dbReference type="Proteomes" id="UP000198346"/>
    </source>
</evidence>
<feature type="transmembrane region" description="Helical" evidence="5">
    <location>
        <begin position="75"/>
        <end position="96"/>
    </location>
</feature>
<feature type="transmembrane region" description="Helical" evidence="5">
    <location>
        <begin position="148"/>
        <end position="169"/>
    </location>
</feature>
<dbReference type="InterPro" id="IPR023380">
    <property type="entry name" value="DsbB-like_sf"/>
</dbReference>
<keyword evidence="4 5" id="KW-0472">Membrane</keyword>
<dbReference type="Pfam" id="PF02600">
    <property type="entry name" value="DsbB"/>
    <property type="match status" value="1"/>
</dbReference>
<dbReference type="InterPro" id="IPR003752">
    <property type="entry name" value="DiS_bond_form_DsbB/BdbC"/>
</dbReference>
<evidence type="ECO:0000256" key="5">
    <source>
        <dbReference type="SAM" id="Phobius"/>
    </source>
</evidence>
<name>A0A239PJF7_9PROT</name>
<dbReference type="PIRSF" id="PIRSF033913">
    <property type="entry name" value="S-S_format_DsbB"/>
    <property type="match status" value="1"/>
</dbReference>
<dbReference type="EMBL" id="FZQA01000001">
    <property type="protein sequence ID" value="SNT67941.1"/>
    <property type="molecule type" value="Genomic_DNA"/>
</dbReference>
<keyword evidence="3 5" id="KW-1133">Transmembrane helix</keyword>
<dbReference type="GO" id="GO:0006457">
    <property type="term" value="P:protein folding"/>
    <property type="evidence" value="ECO:0007669"/>
    <property type="project" value="InterPro"/>
</dbReference>
<dbReference type="AlphaFoldDB" id="A0A239PJF7"/>